<protein>
    <submittedName>
        <fullName evidence="1">Uncharacterized protein</fullName>
    </submittedName>
</protein>
<accession>A0ABV6UKN0</accession>
<sequence>MDVVVMAVLALSLSQWPVFSLLHRRRLRAYRTLVEQALAVSAQERRVSAEERELFQQTISRLEAVHADGLAAIEAKWLGHAQAIDDGYRESVQRLRVTQAAALLKLQQRLPAPPTLRLHGEQRP</sequence>
<name>A0ABV6UKN0_9ACTN</name>
<reference evidence="1 2" key="1">
    <citation type="submission" date="2024-09" db="EMBL/GenBank/DDBJ databases">
        <authorList>
            <person name="Lee S.D."/>
        </authorList>
    </citation>
    <scope>NUCLEOTIDE SEQUENCE [LARGE SCALE GENOMIC DNA]</scope>
    <source>
        <strain evidence="1 2">N1-5</strain>
    </source>
</reference>
<organism evidence="1 2">
    <name type="scientific">Streptacidiphilus cavernicola</name>
    <dbReference type="NCBI Taxonomy" id="3342716"/>
    <lineage>
        <taxon>Bacteria</taxon>
        <taxon>Bacillati</taxon>
        <taxon>Actinomycetota</taxon>
        <taxon>Actinomycetes</taxon>
        <taxon>Kitasatosporales</taxon>
        <taxon>Streptomycetaceae</taxon>
        <taxon>Streptacidiphilus</taxon>
    </lineage>
</organism>
<gene>
    <name evidence="1" type="ORF">ACEZDJ_11925</name>
</gene>
<proteinExistence type="predicted"/>
<evidence type="ECO:0000313" key="1">
    <source>
        <dbReference type="EMBL" id="MFC1401993.1"/>
    </source>
</evidence>
<dbReference type="EMBL" id="JBHEZZ010000005">
    <property type="protein sequence ID" value="MFC1401993.1"/>
    <property type="molecule type" value="Genomic_DNA"/>
</dbReference>
<evidence type="ECO:0000313" key="2">
    <source>
        <dbReference type="Proteomes" id="UP001592528"/>
    </source>
</evidence>
<dbReference type="RefSeq" id="WP_051726311.1">
    <property type="nucleotide sequence ID" value="NZ_JBHEZZ010000005.1"/>
</dbReference>
<dbReference type="Proteomes" id="UP001592528">
    <property type="component" value="Unassembled WGS sequence"/>
</dbReference>
<keyword evidence="2" id="KW-1185">Reference proteome</keyword>
<comment type="caution">
    <text evidence="1">The sequence shown here is derived from an EMBL/GenBank/DDBJ whole genome shotgun (WGS) entry which is preliminary data.</text>
</comment>